<gene>
    <name evidence="6" type="primary">glf</name>
    <name evidence="6" type="ORF">GAN93_05660</name>
</gene>
<dbReference type="Pfam" id="PF13450">
    <property type="entry name" value="NAD_binding_8"/>
    <property type="match status" value="1"/>
</dbReference>
<evidence type="ECO:0000256" key="4">
    <source>
        <dbReference type="ARBA" id="ARBA00022827"/>
    </source>
</evidence>
<dbReference type="PANTHER" id="PTHR21197">
    <property type="entry name" value="UDP-GALACTOPYRANOSE MUTASE"/>
    <property type="match status" value="1"/>
</dbReference>
<dbReference type="SUPFAM" id="SSF54373">
    <property type="entry name" value="FAD-linked reductases, C-terminal domain"/>
    <property type="match status" value="1"/>
</dbReference>
<evidence type="ECO:0000256" key="5">
    <source>
        <dbReference type="ARBA" id="ARBA00023235"/>
    </source>
</evidence>
<evidence type="ECO:0000256" key="1">
    <source>
        <dbReference type="ARBA" id="ARBA00001974"/>
    </source>
</evidence>
<comment type="cofactor">
    <cofactor evidence="1">
        <name>FAD</name>
        <dbReference type="ChEBI" id="CHEBI:57692"/>
    </cofactor>
</comment>
<dbReference type="InterPro" id="IPR004379">
    <property type="entry name" value="UDP-GALP_mutase"/>
</dbReference>
<keyword evidence="3" id="KW-0285">Flavoprotein</keyword>
<keyword evidence="4" id="KW-0274">FAD</keyword>
<evidence type="ECO:0000256" key="2">
    <source>
        <dbReference type="ARBA" id="ARBA00009321"/>
    </source>
</evidence>
<dbReference type="EMBL" id="WCSB01000003">
    <property type="protein sequence ID" value="KAB4454333.1"/>
    <property type="molecule type" value="Genomic_DNA"/>
</dbReference>
<keyword evidence="5 6" id="KW-0413">Isomerase</keyword>
<dbReference type="Proteomes" id="UP000460317">
    <property type="component" value="Unassembled WGS sequence"/>
</dbReference>
<dbReference type="InterPro" id="IPR015899">
    <property type="entry name" value="UDP-GalPyranose_mutase_C"/>
</dbReference>
<dbReference type="Pfam" id="PF03275">
    <property type="entry name" value="GLF"/>
    <property type="match status" value="1"/>
</dbReference>
<dbReference type="GO" id="GO:0008767">
    <property type="term" value="F:UDP-galactopyranose mutase activity"/>
    <property type="evidence" value="ECO:0007669"/>
    <property type="project" value="UniProtKB-EC"/>
</dbReference>
<dbReference type="SUPFAM" id="SSF51971">
    <property type="entry name" value="Nucleotide-binding domain"/>
    <property type="match status" value="1"/>
</dbReference>
<reference evidence="6 7" key="1">
    <citation type="journal article" date="2019" name="Nat. Med.">
        <title>A library of human gut bacterial isolates paired with longitudinal multiomics data enables mechanistic microbiome research.</title>
        <authorList>
            <person name="Poyet M."/>
            <person name="Groussin M."/>
            <person name="Gibbons S.M."/>
            <person name="Avila-Pacheco J."/>
            <person name="Jiang X."/>
            <person name="Kearney S.M."/>
            <person name="Perrotta A.R."/>
            <person name="Berdy B."/>
            <person name="Zhao S."/>
            <person name="Lieberman T.D."/>
            <person name="Swanson P.K."/>
            <person name="Smith M."/>
            <person name="Roesemann S."/>
            <person name="Alexander J.E."/>
            <person name="Rich S.A."/>
            <person name="Livny J."/>
            <person name="Vlamakis H."/>
            <person name="Clish C."/>
            <person name="Bullock K."/>
            <person name="Deik A."/>
            <person name="Scott J."/>
            <person name="Pierce K.A."/>
            <person name="Xavier R.J."/>
            <person name="Alm E.J."/>
        </authorList>
    </citation>
    <scope>NUCLEOTIDE SEQUENCE [LARGE SCALE GENOMIC DNA]</scope>
    <source>
        <strain evidence="6 7">BIOML-A165</strain>
    </source>
</reference>
<evidence type="ECO:0000256" key="3">
    <source>
        <dbReference type="ARBA" id="ARBA00022630"/>
    </source>
</evidence>
<protein>
    <submittedName>
        <fullName evidence="6">UDP-galactopyranose mutase</fullName>
        <ecNumber evidence="6">5.4.99.9</ecNumber>
    </submittedName>
</protein>
<dbReference type="PANTHER" id="PTHR21197:SF0">
    <property type="entry name" value="UDP-GALACTOPYRANOSE MUTASE"/>
    <property type="match status" value="1"/>
</dbReference>
<comment type="caution">
    <text evidence="6">The sequence shown here is derived from an EMBL/GenBank/DDBJ whole genome shotgun (WGS) entry which is preliminary data.</text>
</comment>
<proteinExistence type="inferred from homology"/>
<dbReference type="Gene3D" id="3.40.50.720">
    <property type="entry name" value="NAD(P)-binding Rossmann-like Domain"/>
    <property type="match status" value="3"/>
</dbReference>
<dbReference type="EC" id="5.4.99.9" evidence="6"/>
<dbReference type="RefSeq" id="WP_070750802.1">
    <property type="nucleotide sequence ID" value="NZ_CAXTJI010000011.1"/>
</dbReference>
<accession>A0A2J6A4E7</accession>
<sequence>MRQYDYLIIGAGLFGSVMAEQLVRQGKRCLVIDKRSHVGGNIYTSNVNGITVHQYGAHIFHTNDKEVWEYINSFSDFNRYTNSPIANYKGKLYNLPFNMNTFYQIWGVTTPQEAQCKIEQQRTQSDIEPVNLEEQAISLVGRDIYEILIKGYTEKQWGKKATELPPSIIKRIPVRFVFDNNYFNDVYQGIPKQGYTSIIKKMLLGSDVILNTDYFERKDYFDSIAHTVIYTGEVDRYFNYCYGKLEYRSLLFETIFLKGIANYQGNAVVNYTDCETPYTRIIEHKHFEFGNQSDTMITKEFPFAFSKDSEPYYPINDERNNYLYSRYARLVRQEKNVYFGGRLAEYKYYNMDQVIRAALNLNRIILSIS</sequence>
<dbReference type="AlphaFoldDB" id="A0A2J6A4E7"/>
<comment type="similarity">
    <text evidence="2">Belongs to the UDP-galactopyranose/dTDP-fucopyranose mutase family.</text>
</comment>
<dbReference type="GO" id="GO:0050660">
    <property type="term" value="F:flavin adenine dinucleotide binding"/>
    <property type="evidence" value="ECO:0007669"/>
    <property type="project" value="TreeGrafter"/>
</dbReference>
<dbReference type="NCBIfam" id="TIGR00031">
    <property type="entry name" value="UDP-GALP_mutase"/>
    <property type="match status" value="1"/>
</dbReference>
<organism evidence="6 7">
    <name type="scientific">Bacteroides thetaiotaomicron</name>
    <dbReference type="NCBI Taxonomy" id="818"/>
    <lineage>
        <taxon>Bacteria</taxon>
        <taxon>Pseudomonadati</taxon>
        <taxon>Bacteroidota</taxon>
        <taxon>Bacteroidia</taxon>
        <taxon>Bacteroidales</taxon>
        <taxon>Bacteroidaceae</taxon>
        <taxon>Bacteroides</taxon>
    </lineage>
</organism>
<evidence type="ECO:0000313" key="7">
    <source>
        <dbReference type="Proteomes" id="UP000460317"/>
    </source>
</evidence>
<dbReference type="GO" id="GO:0005829">
    <property type="term" value="C:cytosol"/>
    <property type="evidence" value="ECO:0007669"/>
    <property type="project" value="TreeGrafter"/>
</dbReference>
<name>A0A2J6A4E7_BACT4</name>
<evidence type="ECO:0000313" key="6">
    <source>
        <dbReference type="EMBL" id="KAB4454333.1"/>
    </source>
</evidence>